<dbReference type="SUPFAM" id="SSF49899">
    <property type="entry name" value="Concanavalin A-like lectins/glucanases"/>
    <property type="match status" value="1"/>
</dbReference>
<feature type="compositionally biased region" description="Gly residues" evidence="8">
    <location>
        <begin position="521"/>
        <end position="530"/>
    </location>
</feature>
<dbReference type="Pfam" id="PF25600">
    <property type="entry name" value="TRIM_CC"/>
    <property type="match status" value="1"/>
</dbReference>
<dbReference type="GeneID" id="100027149"/>
<accession>F7BJC0</accession>
<reference evidence="11 12" key="1">
    <citation type="journal article" date="2007" name="Nature">
        <title>Genome of the marsupial Monodelphis domestica reveals innovation in non-coding sequences.</title>
        <authorList>
            <person name="Mikkelsen T.S."/>
            <person name="Wakefield M.J."/>
            <person name="Aken B."/>
            <person name="Amemiya C.T."/>
            <person name="Chang J.L."/>
            <person name="Duke S."/>
            <person name="Garber M."/>
            <person name="Gentles A.J."/>
            <person name="Goodstadt L."/>
            <person name="Heger A."/>
            <person name="Jurka J."/>
            <person name="Kamal M."/>
            <person name="Mauceli E."/>
            <person name="Searle S.M."/>
            <person name="Sharpe T."/>
            <person name="Baker M.L."/>
            <person name="Batzer M.A."/>
            <person name="Benos P.V."/>
            <person name="Belov K."/>
            <person name="Clamp M."/>
            <person name="Cook A."/>
            <person name="Cuff J."/>
            <person name="Das R."/>
            <person name="Davidow L."/>
            <person name="Deakin J.E."/>
            <person name="Fazzari M.J."/>
            <person name="Glass J.L."/>
            <person name="Grabherr M."/>
            <person name="Greally J.M."/>
            <person name="Gu W."/>
            <person name="Hore T.A."/>
            <person name="Huttley G.A."/>
            <person name="Kleber M."/>
            <person name="Jirtle R.L."/>
            <person name="Koina E."/>
            <person name="Lee J.T."/>
            <person name="Mahony S."/>
            <person name="Marra M.A."/>
            <person name="Miller R.D."/>
            <person name="Nicholls R.D."/>
            <person name="Oda M."/>
            <person name="Papenfuss A.T."/>
            <person name="Parra Z.E."/>
            <person name="Pollock D.D."/>
            <person name="Ray D.A."/>
            <person name="Schein J.E."/>
            <person name="Speed T.P."/>
            <person name="Thompson K."/>
            <person name="VandeBerg J.L."/>
            <person name="Wade C.M."/>
            <person name="Walker J.A."/>
            <person name="Waters P.D."/>
            <person name="Webber C."/>
            <person name="Weidman J.R."/>
            <person name="Xie X."/>
            <person name="Zody M.C."/>
            <person name="Baldwin J."/>
            <person name="Abdouelleil A."/>
            <person name="Abdulkadir J."/>
            <person name="Abebe A."/>
            <person name="Abera B."/>
            <person name="Abreu J."/>
            <person name="Acer S.C."/>
            <person name="Aftuck L."/>
            <person name="Alexander A."/>
            <person name="An P."/>
            <person name="Anderson E."/>
            <person name="Anderson S."/>
            <person name="Arachi H."/>
            <person name="Azer M."/>
            <person name="Bachantsang P."/>
            <person name="Barry A."/>
            <person name="Bayul T."/>
            <person name="Berlin A."/>
            <person name="Bessette D."/>
            <person name="Bloom T."/>
            <person name="Bloom T."/>
            <person name="Boguslavskiy L."/>
            <person name="Bonnet C."/>
            <person name="Boukhgalter B."/>
            <person name="Bourzgui I."/>
            <person name="Brown A."/>
            <person name="Cahill P."/>
            <person name="Channer S."/>
            <person name="Cheshatsang Y."/>
            <person name="Chuda L."/>
            <person name="Citroen M."/>
            <person name="Collymore A."/>
            <person name="Cooke P."/>
            <person name="Costello M."/>
            <person name="D'Aco K."/>
            <person name="Daza R."/>
            <person name="De Haan G."/>
            <person name="DeGray S."/>
            <person name="DeMaso C."/>
            <person name="Dhargay N."/>
            <person name="Dooley K."/>
            <person name="Dooley E."/>
            <person name="Doricent M."/>
            <person name="Dorje P."/>
            <person name="Dorjee K."/>
            <person name="Dupes A."/>
            <person name="Elong R."/>
            <person name="Falk J."/>
            <person name="Farina A."/>
            <person name="Faro S."/>
            <person name="Ferguson D."/>
            <person name="Fisher S."/>
            <person name="Foley C.D."/>
            <person name="Franke A."/>
            <person name="Friedrich D."/>
            <person name="Gadbois L."/>
            <person name="Gearin G."/>
            <person name="Gearin C.R."/>
            <person name="Giannoukos G."/>
            <person name="Goode T."/>
            <person name="Graham J."/>
            <person name="Grandbois E."/>
            <person name="Grewal S."/>
            <person name="Gyaltsen K."/>
            <person name="Hafez N."/>
            <person name="Hagos B."/>
            <person name="Hall J."/>
            <person name="Henson C."/>
            <person name="Hollinger A."/>
            <person name="Honan T."/>
            <person name="Huard M.D."/>
            <person name="Hughes L."/>
            <person name="Hurhula B."/>
            <person name="Husby M.E."/>
            <person name="Kamat A."/>
            <person name="Kanga B."/>
            <person name="Kashin S."/>
            <person name="Khazanovich D."/>
            <person name="Kisner P."/>
            <person name="Lance K."/>
            <person name="Lara M."/>
            <person name="Lee W."/>
            <person name="Lennon N."/>
            <person name="Letendre F."/>
            <person name="LeVine R."/>
            <person name="Lipovsky A."/>
            <person name="Liu X."/>
            <person name="Liu J."/>
            <person name="Liu S."/>
            <person name="Lokyitsang T."/>
            <person name="Lokyitsang Y."/>
            <person name="Lubonja R."/>
            <person name="Lui A."/>
            <person name="MacDonald P."/>
            <person name="Magnisalis V."/>
            <person name="Maru K."/>
            <person name="Matthews C."/>
            <person name="McCusker W."/>
            <person name="McDonough S."/>
            <person name="Mehta T."/>
            <person name="Meldrim J."/>
            <person name="Meneus L."/>
            <person name="Mihai O."/>
            <person name="Mihalev A."/>
            <person name="Mihova T."/>
            <person name="Mittelman R."/>
            <person name="Mlenga V."/>
            <person name="Montmayeur A."/>
            <person name="Mulrain L."/>
            <person name="Navidi A."/>
            <person name="Naylor J."/>
            <person name="Negash T."/>
            <person name="Nguyen T."/>
            <person name="Nguyen N."/>
            <person name="Nicol R."/>
            <person name="Norbu C."/>
            <person name="Norbu N."/>
            <person name="Novod N."/>
            <person name="O'Neill B."/>
            <person name="Osman S."/>
            <person name="Markiewicz E."/>
            <person name="Oyono O.L."/>
            <person name="Patti C."/>
            <person name="Phunkhang P."/>
            <person name="Pierre F."/>
            <person name="Priest M."/>
            <person name="Raghuraman S."/>
            <person name="Rege F."/>
            <person name="Reyes R."/>
            <person name="Rise C."/>
            <person name="Rogov P."/>
            <person name="Ross K."/>
            <person name="Ryan E."/>
            <person name="Settipalli S."/>
            <person name="Shea T."/>
            <person name="Sherpa N."/>
            <person name="Shi L."/>
            <person name="Shih D."/>
            <person name="Sparrow T."/>
            <person name="Spaulding J."/>
            <person name="Stalker J."/>
            <person name="Stange-Thomann N."/>
            <person name="Stavropoulos S."/>
            <person name="Stone C."/>
            <person name="Strader C."/>
            <person name="Tesfaye S."/>
            <person name="Thomson T."/>
            <person name="Thoulutsang Y."/>
            <person name="Thoulutsang D."/>
            <person name="Topham K."/>
            <person name="Topping I."/>
            <person name="Tsamla T."/>
            <person name="Vassiliev H."/>
            <person name="Vo A."/>
            <person name="Wangchuk T."/>
            <person name="Wangdi T."/>
            <person name="Weiand M."/>
            <person name="Wilkinson J."/>
            <person name="Wilson A."/>
            <person name="Yadav S."/>
            <person name="Young G."/>
            <person name="Yu Q."/>
            <person name="Zembek L."/>
            <person name="Zhong D."/>
            <person name="Zimmer A."/>
            <person name="Zwirko Z."/>
            <person name="Jaffe D.B."/>
            <person name="Alvarez P."/>
            <person name="Brockman W."/>
            <person name="Butler J."/>
            <person name="Chin C."/>
            <person name="Gnerre S."/>
            <person name="MacCallum I."/>
            <person name="Graves J.A."/>
            <person name="Ponting C.P."/>
            <person name="Breen M."/>
            <person name="Samollow P.B."/>
            <person name="Lander E.S."/>
            <person name="Lindblad-Toh K."/>
        </authorList>
    </citation>
    <scope>NUCLEOTIDE SEQUENCE [LARGE SCALE GENOMIC DNA]</scope>
</reference>
<evidence type="ECO:0000256" key="3">
    <source>
        <dbReference type="ARBA" id="ARBA00022771"/>
    </source>
</evidence>
<dbReference type="InterPro" id="IPR017907">
    <property type="entry name" value="Znf_RING_CS"/>
</dbReference>
<dbReference type="Pfam" id="PF13765">
    <property type="entry name" value="PRY"/>
    <property type="match status" value="1"/>
</dbReference>
<dbReference type="GO" id="GO:0010508">
    <property type="term" value="P:positive regulation of autophagy"/>
    <property type="evidence" value="ECO:0000318"/>
    <property type="project" value="GO_Central"/>
</dbReference>
<dbReference type="AlphaFoldDB" id="F7BJC0"/>
<dbReference type="SMART" id="SM00589">
    <property type="entry name" value="PRY"/>
    <property type="match status" value="1"/>
</dbReference>
<dbReference type="InterPro" id="IPR051051">
    <property type="entry name" value="E3_ubiq-ligase_TRIM/RNF"/>
</dbReference>
<dbReference type="SUPFAM" id="SSF57850">
    <property type="entry name" value="RING/U-box"/>
    <property type="match status" value="1"/>
</dbReference>
<dbReference type="InterPro" id="IPR006574">
    <property type="entry name" value="PRY"/>
</dbReference>
<keyword evidence="1" id="KW-0399">Innate immunity</keyword>
<dbReference type="InterPro" id="IPR043136">
    <property type="entry name" value="B30.2/SPRY_sf"/>
</dbReference>
<dbReference type="Ensembl" id="ENSMODT00000009828.4">
    <property type="protein sequence ID" value="ENSMODP00000009637.4"/>
    <property type="gene ID" value="ENSMODG00000007756.4"/>
</dbReference>
<dbReference type="PANTHER" id="PTHR25465">
    <property type="entry name" value="B-BOX DOMAIN CONTAINING"/>
    <property type="match status" value="1"/>
</dbReference>
<evidence type="ECO:0000256" key="7">
    <source>
        <dbReference type="SAM" id="Coils"/>
    </source>
</evidence>
<keyword evidence="5" id="KW-0391">Immunity</keyword>
<dbReference type="PANTHER" id="PTHR25465:SF14">
    <property type="entry name" value="E3 UBIQUITIN-PROTEIN LIGASE TRIM65"/>
    <property type="match status" value="1"/>
</dbReference>
<dbReference type="InterPro" id="IPR001870">
    <property type="entry name" value="B30.2/SPRY"/>
</dbReference>
<dbReference type="GO" id="GO:0045087">
    <property type="term" value="P:innate immune response"/>
    <property type="evidence" value="ECO:0007669"/>
    <property type="project" value="UniProtKB-KW"/>
</dbReference>
<organism evidence="11 12">
    <name type="scientific">Monodelphis domestica</name>
    <name type="common">Gray short-tailed opossum</name>
    <dbReference type="NCBI Taxonomy" id="13616"/>
    <lineage>
        <taxon>Eukaryota</taxon>
        <taxon>Metazoa</taxon>
        <taxon>Chordata</taxon>
        <taxon>Craniata</taxon>
        <taxon>Vertebrata</taxon>
        <taxon>Euteleostomi</taxon>
        <taxon>Mammalia</taxon>
        <taxon>Metatheria</taxon>
        <taxon>Didelphimorphia</taxon>
        <taxon>Didelphidae</taxon>
        <taxon>Monodelphis</taxon>
    </lineage>
</organism>
<evidence type="ECO:0000256" key="2">
    <source>
        <dbReference type="ARBA" id="ARBA00022723"/>
    </source>
</evidence>
<dbReference type="STRING" id="13616.ENSMODP00000009637"/>
<keyword evidence="4" id="KW-0862">Zinc</keyword>
<dbReference type="GeneTree" id="ENSGT00940000161851"/>
<dbReference type="InParanoid" id="F7BJC0"/>
<dbReference type="InterPro" id="IPR013320">
    <property type="entry name" value="ConA-like_dom_sf"/>
</dbReference>
<evidence type="ECO:0000256" key="6">
    <source>
        <dbReference type="PROSITE-ProRule" id="PRU00175"/>
    </source>
</evidence>
<keyword evidence="2" id="KW-0479">Metal-binding</keyword>
<dbReference type="Pfam" id="PF00622">
    <property type="entry name" value="SPRY"/>
    <property type="match status" value="1"/>
</dbReference>
<evidence type="ECO:0000259" key="9">
    <source>
        <dbReference type="PROSITE" id="PS50089"/>
    </source>
</evidence>
<dbReference type="PRINTS" id="PR01407">
    <property type="entry name" value="BUTYPHLNCDUF"/>
</dbReference>
<dbReference type="Bgee" id="ENSMODG00000007756">
    <property type="expression patterns" value="Expressed in heart and 18 other cell types or tissues"/>
</dbReference>
<dbReference type="OMA" id="ACTVNEC"/>
<dbReference type="SUPFAM" id="SSF57845">
    <property type="entry name" value="B-box zinc-binding domain"/>
    <property type="match status" value="1"/>
</dbReference>
<evidence type="ECO:0000256" key="5">
    <source>
        <dbReference type="ARBA" id="ARBA00022859"/>
    </source>
</evidence>
<dbReference type="CTD" id="201292"/>
<feature type="domain" description="B30.2/SPRY" evidence="10">
    <location>
        <begin position="307"/>
        <end position="502"/>
    </location>
</feature>
<dbReference type="GO" id="GO:0008270">
    <property type="term" value="F:zinc ion binding"/>
    <property type="evidence" value="ECO:0007669"/>
    <property type="project" value="UniProtKB-KW"/>
</dbReference>
<dbReference type="Pfam" id="PF13445">
    <property type="entry name" value="zf-RING_UBOX"/>
    <property type="match status" value="1"/>
</dbReference>
<protein>
    <submittedName>
        <fullName evidence="11">Tripartite motif containing 65</fullName>
    </submittedName>
</protein>
<proteinExistence type="predicted"/>
<dbReference type="eggNOG" id="KOG2177">
    <property type="taxonomic scope" value="Eukaryota"/>
</dbReference>
<dbReference type="GO" id="GO:0032728">
    <property type="term" value="P:positive regulation of interferon-beta production"/>
    <property type="evidence" value="ECO:0007669"/>
    <property type="project" value="Ensembl"/>
</dbReference>
<dbReference type="SMART" id="SM00449">
    <property type="entry name" value="SPRY"/>
    <property type="match status" value="1"/>
</dbReference>
<dbReference type="SMART" id="SM00184">
    <property type="entry name" value="RING"/>
    <property type="match status" value="1"/>
</dbReference>
<feature type="domain" description="RING-type" evidence="9">
    <location>
        <begin position="12"/>
        <end position="51"/>
    </location>
</feature>
<dbReference type="GO" id="GO:1900226">
    <property type="term" value="P:negative regulation of NLRP3 inflammasome complex assembly"/>
    <property type="evidence" value="ECO:0007669"/>
    <property type="project" value="Ensembl"/>
</dbReference>
<dbReference type="Gene3D" id="2.60.120.920">
    <property type="match status" value="1"/>
</dbReference>
<dbReference type="PROSITE" id="PS50188">
    <property type="entry name" value="B302_SPRY"/>
    <property type="match status" value="1"/>
</dbReference>
<dbReference type="GO" id="GO:0005654">
    <property type="term" value="C:nucleoplasm"/>
    <property type="evidence" value="ECO:0007669"/>
    <property type="project" value="Ensembl"/>
</dbReference>
<reference evidence="11" key="3">
    <citation type="submission" date="2025-09" db="UniProtKB">
        <authorList>
            <consortium name="Ensembl"/>
        </authorList>
    </citation>
    <scope>IDENTIFICATION</scope>
</reference>
<reference evidence="11" key="2">
    <citation type="submission" date="2025-08" db="UniProtKB">
        <authorList>
            <consortium name="Ensembl"/>
        </authorList>
    </citation>
    <scope>IDENTIFICATION</scope>
</reference>
<keyword evidence="3 6" id="KW-0863">Zinc-finger</keyword>
<dbReference type="FunFam" id="2.60.120.920:FF:000061">
    <property type="entry name" value="Tripartite motif containing 65"/>
    <property type="match status" value="1"/>
</dbReference>
<dbReference type="Proteomes" id="UP000002280">
    <property type="component" value="Chromosome 2"/>
</dbReference>
<feature type="coiled-coil region" evidence="7">
    <location>
        <begin position="141"/>
        <end position="230"/>
    </location>
</feature>
<dbReference type="InterPro" id="IPR001841">
    <property type="entry name" value="Znf_RING"/>
</dbReference>
<dbReference type="KEGG" id="mdo:100027149"/>
<dbReference type="PROSITE" id="PS00518">
    <property type="entry name" value="ZF_RING_1"/>
    <property type="match status" value="1"/>
</dbReference>
<dbReference type="InterPro" id="IPR027370">
    <property type="entry name" value="Znf-RING_euk"/>
</dbReference>
<evidence type="ECO:0000313" key="12">
    <source>
        <dbReference type="Proteomes" id="UP000002280"/>
    </source>
</evidence>
<dbReference type="GO" id="GO:0005829">
    <property type="term" value="C:cytosol"/>
    <property type="evidence" value="ECO:0007669"/>
    <property type="project" value="Ensembl"/>
</dbReference>
<dbReference type="InterPro" id="IPR058030">
    <property type="entry name" value="TRIM8/14/16/25/29/45/65_CC"/>
</dbReference>
<evidence type="ECO:0000313" key="11">
    <source>
        <dbReference type="Ensembl" id="ENSMODP00000009637.4"/>
    </source>
</evidence>
<dbReference type="InterPro" id="IPR003879">
    <property type="entry name" value="Butyrophylin_SPRY"/>
</dbReference>
<dbReference type="GO" id="GO:1900227">
    <property type="term" value="P:positive regulation of NLRP3 inflammasome complex assembly"/>
    <property type="evidence" value="ECO:0007669"/>
    <property type="project" value="Ensembl"/>
</dbReference>
<dbReference type="GO" id="GO:0044546">
    <property type="term" value="P:NLRP3 inflammasome complex assembly"/>
    <property type="evidence" value="ECO:0007669"/>
    <property type="project" value="Ensembl"/>
</dbReference>
<dbReference type="GO" id="GO:0061630">
    <property type="term" value="F:ubiquitin protein ligase activity"/>
    <property type="evidence" value="ECO:0007669"/>
    <property type="project" value="Ensembl"/>
</dbReference>
<dbReference type="HOGENOM" id="CLU_013137_0_2_1"/>
<dbReference type="GO" id="GO:0050728">
    <property type="term" value="P:negative regulation of inflammatory response"/>
    <property type="evidence" value="ECO:0007669"/>
    <property type="project" value="Ensembl"/>
</dbReference>
<gene>
    <name evidence="11" type="primary">TRIM65</name>
</gene>
<evidence type="ECO:0000259" key="10">
    <source>
        <dbReference type="PROSITE" id="PS50188"/>
    </source>
</evidence>
<keyword evidence="7" id="KW-0175">Coiled coil</keyword>
<name>F7BJC0_MONDO</name>
<feature type="region of interest" description="Disordered" evidence="8">
    <location>
        <begin position="504"/>
        <end position="530"/>
    </location>
</feature>
<evidence type="ECO:0000256" key="1">
    <source>
        <dbReference type="ARBA" id="ARBA00022588"/>
    </source>
</evidence>
<dbReference type="Gene3D" id="3.30.40.10">
    <property type="entry name" value="Zinc/RING finger domain, C3HC4 (zinc finger)"/>
    <property type="match status" value="1"/>
</dbReference>
<dbReference type="InterPro" id="IPR013083">
    <property type="entry name" value="Znf_RING/FYVE/PHD"/>
</dbReference>
<evidence type="ECO:0000256" key="4">
    <source>
        <dbReference type="ARBA" id="ARBA00022833"/>
    </source>
</evidence>
<dbReference type="FunCoup" id="F7BJC0">
    <property type="interactions" value="1064"/>
</dbReference>
<evidence type="ECO:0000256" key="8">
    <source>
        <dbReference type="SAM" id="MobiDB-lite"/>
    </source>
</evidence>
<dbReference type="GO" id="GO:0070534">
    <property type="term" value="P:protein K63-linked ubiquitination"/>
    <property type="evidence" value="ECO:0007669"/>
    <property type="project" value="Ensembl"/>
</dbReference>
<keyword evidence="12" id="KW-1185">Reference proteome</keyword>
<dbReference type="OrthoDB" id="5951542at2759"/>
<dbReference type="Gene3D" id="3.30.160.60">
    <property type="entry name" value="Classic Zinc Finger"/>
    <property type="match status" value="1"/>
</dbReference>
<dbReference type="InterPro" id="IPR003877">
    <property type="entry name" value="SPRY_dom"/>
</dbReference>
<dbReference type="PROSITE" id="PS50089">
    <property type="entry name" value="ZF_RING_2"/>
    <property type="match status" value="1"/>
</dbReference>
<dbReference type="CDD" id="cd19835">
    <property type="entry name" value="Bbox2_TRIM65_C-IV"/>
    <property type="match status" value="1"/>
</dbReference>
<dbReference type="GO" id="GO:0070936">
    <property type="term" value="P:protein K48-linked ubiquitination"/>
    <property type="evidence" value="ECO:0007669"/>
    <property type="project" value="Ensembl"/>
</dbReference>
<sequence>MATLGLEEKLVCVICLELYQEAVTLLCGHNFCRKCIEDYWDRGEIDCPHCRTLFKLRPALHKNGALCEVVESLRAAEGQPAATEPALGPCPAARCPRHGRALELYCRTEKRCICCVCTVGQCEGHLRVLADVERKEQEKWLKEQLEENQNQKIKIDEQLKELQDETDRIQNSANTQAVAISDKVTCLLRTLEARRDKALQNIEREKMAVLAQAKETKQCLQDHLELLAQNTQQIQELLTCPNDVGFLQRSPLLTLPGSLASAPSLKWDEDVHQLNELKKMLDQIYQLLLRNETGPGMPRDVDPGFKEPTPGPVCRLRKELRQNYRNLTFDPDTANHHFHLSRQNQRVKHDSGSQLDTQPGRFQLWQVLCAQSFEAGKHYWEVEVSDHSVTLGVTYPELARKNVPGQTDNIGRNRHSWGLRVQEEGCQAWHDGKVQRLLGTPGHLLGVELDLSVGRLSFYSLEPRVQLLHVFDAFFTQPLSPVFWLCEGRTITLCQVAGAKPCSGPQGETLGPRRTVANEAGAGGGGSPDK</sequence>